<dbReference type="EMBL" id="BARW01035353">
    <property type="protein sequence ID" value="GAJ19709.1"/>
    <property type="molecule type" value="Genomic_DNA"/>
</dbReference>
<organism evidence="9">
    <name type="scientific">marine sediment metagenome</name>
    <dbReference type="NCBI Taxonomy" id="412755"/>
    <lineage>
        <taxon>unclassified sequences</taxon>
        <taxon>metagenomes</taxon>
        <taxon>ecological metagenomes</taxon>
    </lineage>
</organism>
<evidence type="ECO:0000256" key="6">
    <source>
        <dbReference type="ARBA" id="ARBA00023239"/>
    </source>
</evidence>
<protein>
    <recommendedName>
        <fullName evidence="3">Orotidine 5'-phosphate decarboxylase</fullName>
        <ecNumber evidence="2">4.1.1.23</ecNumber>
    </recommendedName>
    <alternativeName>
        <fullName evidence="7">OMP decarboxylase</fullName>
    </alternativeName>
</protein>
<dbReference type="EC" id="4.1.1.23" evidence="2"/>
<dbReference type="NCBIfam" id="TIGR01740">
    <property type="entry name" value="pyrF"/>
    <property type="match status" value="1"/>
</dbReference>
<comment type="caution">
    <text evidence="9">The sequence shown here is derived from an EMBL/GenBank/DDBJ whole genome shotgun (WGS) entry which is preliminary data.</text>
</comment>
<proteinExistence type="predicted"/>
<feature type="non-terminal residue" evidence="9">
    <location>
        <position position="224"/>
    </location>
</feature>
<dbReference type="CDD" id="cd04725">
    <property type="entry name" value="OMP_decarboxylase_like"/>
    <property type="match status" value="1"/>
</dbReference>
<evidence type="ECO:0000256" key="5">
    <source>
        <dbReference type="ARBA" id="ARBA00022975"/>
    </source>
</evidence>
<comment type="pathway">
    <text evidence="1">Pyrimidine metabolism; UMP biosynthesis via de novo pathway; UMP from orotate: step 2/2.</text>
</comment>
<evidence type="ECO:0000313" key="9">
    <source>
        <dbReference type="EMBL" id="GAJ19709.1"/>
    </source>
</evidence>
<keyword evidence="4" id="KW-0210">Decarboxylase</keyword>
<dbReference type="PANTHER" id="PTHR32119:SF2">
    <property type="entry name" value="OROTIDINE 5'-PHOSPHATE DECARBOXYLASE"/>
    <property type="match status" value="1"/>
</dbReference>
<feature type="non-terminal residue" evidence="9">
    <location>
        <position position="1"/>
    </location>
</feature>
<dbReference type="InterPro" id="IPR001754">
    <property type="entry name" value="OMPdeCOase_dom"/>
</dbReference>
<dbReference type="AlphaFoldDB" id="X1UQD2"/>
<dbReference type="InterPro" id="IPR018089">
    <property type="entry name" value="OMPdecase_AS"/>
</dbReference>
<dbReference type="GO" id="GO:0006207">
    <property type="term" value="P:'de novo' pyrimidine nucleobase biosynthetic process"/>
    <property type="evidence" value="ECO:0007669"/>
    <property type="project" value="InterPro"/>
</dbReference>
<dbReference type="PANTHER" id="PTHR32119">
    <property type="entry name" value="OROTIDINE 5'-PHOSPHATE DECARBOXYLASE"/>
    <property type="match status" value="1"/>
</dbReference>
<dbReference type="Gene3D" id="3.20.20.70">
    <property type="entry name" value="Aldolase class I"/>
    <property type="match status" value="1"/>
</dbReference>
<dbReference type="GO" id="GO:0044205">
    <property type="term" value="P:'de novo' UMP biosynthetic process"/>
    <property type="evidence" value="ECO:0007669"/>
    <property type="project" value="UniProtKB-UniPathway"/>
</dbReference>
<evidence type="ECO:0000256" key="7">
    <source>
        <dbReference type="ARBA" id="ARBA00033428"/>
    </source>
</evidence>
<accession>X1UQD2</accession>
<name>X1UQD2_9ZZZZ</name>
<dbReference type="GO" id="GO:0004590">
    <property type="term" value="F:orotidine-5'-phosphate decarboxylase activity"/>
    <property type="evidence" value="ECO:0007669"/>
    <property type="project" value="UniProtKB-EC"/>
</dbReference>
<evidence type="ECO:0000256" key="1">
    <source>
        <dbReference type="ARBA" id="ARBA00004861"/>
    </source>
</evidence>
<sequence>TTKLLELMVEKQSNLICSADVDTVEELLILADQVGPEIVMLKTHLDGMIEMLTLAQIDQLKTLAQKHKFLILEDRKFADIGSTLQRQLTGYHKMNEWVDAITCVPIFGSGTLEAFKKLNGPNNDIAIAFKIPAIFPVAQASSQGNLMDATYTKRVCEMVKLYPNLVAGLVSQKRLLSDNFLHLTPGVHLVRKKDGMDQRYRTVEDAFQSGSDLIIVGRGIYASD</sequence>
<keyword evidence="5" id="KW-0665">Pyrimidine biosynthesis</keyword>
<dbReference type="InterPro" id="IPR014732">
    <property type="entry name" value="OMPdecase"/>
</dbReference>
<gene>
    <name evidence="9" type="ORF">S12H4_55156</name>
</gene>
<dbReference type="UniPathway" id="UPA00070">
    <property type="reaction ID" value="UER00120"/>
</dbReference>
<dbReference type="SMART" id="SM00934">
    <property type="entry name" value="OMPdecase"/>
    <property type="match status" value="1"/>
</dbReference>
<evidence type="ECO:0000256" key="2">
    <source>
        <dbReference type="ARBA" id="ARBA00012321"/>
    </source>
</evidence>
<dbReference type="SUPFAM" id="SSF51366">
    <property type="entry name" value="Ribulose-phoshate binding barrel"/>
    <property type="match status" value="1"/>
</dbReference>
<dbReference type="Pfam" id="PF00215">
    <property type="entry name" value="OMPdecase"/>
    <property type="match status" value="1"/>
</dbReference>
<dbReference type="PROSITE" id="PS00156">
    <property type="entry name" value="OMPDECASE"/>
    <property type="match status" value="1"/>
</dbReference>
<reference evidence="9" key="1">
    <citation type="journal article" date="2014" name="Front. Microbiol.">
        <title>High frequency of phylogenetically diverse reductive dehalogenase-homologous genes in deep subseafloor sedimentary metagenomes.</title>
        <authorList>
            <person name="Kawai M."/>
            <person name="Futagami T."/>
            <person name="Toyoda A."/>
            <person name="Takaki Y."/>
            <person name="Nishi S."/>
            <person name="Hori S."/>
            <person name="Arai W."/>
            <person name="Tsubouchi T."/>
            <person name="Morono Y."/>
            <person name="Uchiyama I."/>
            <person name="Ito T."/>
            <person name="Fujiyama A."/>
            <person name="Inagaki F."/>
            <person name="Takami H."/>
        </authorList>
    </citation>
    <scope>NUCLEOTIDE SEQUENCE</scope>
    <source>
        <strain evidence="9">Expedition CK06-06</strain>
    </source>
</reference>
<keyword evidence="6" id="KW-0456">Lyase</keyword>
<feature type="domain" description="Orotidine 5'-phosphate decarboxylase" evidence="8">
    <location>
        <begin position="14"/>
        <end position="224"/>
    </location>
</feature>
<evidence type="ECO:0000256" key="3">
    <source>
        <dbReference type="ARBA" id="ARBA00021923"/>
    </source>
</evidence>
<evidence type="ECO:0000256" key="4">
    <source>
        <dbReference type="ARBA" id="ARBA00022793"/>
    </source>
</evidence>
<dbReference type="GO" id="GO:0005829">
    <property type="term" value="C:cytosol"/>
    <property type="evidence" value="ECO:0007669"/>
    <property type="project" value="TreeGrafter"/>
</dbReference>
<dbReference type="InterPro" id="IPR011060">
    <property type="entry name" value="RibuloseP-bd_barrel"/>
</dbReference>
<dbReference type="InterPro" id="IPR013785">
    <property type="entry name" value="Aldolase_TIM"/>
</dbReference>
<evidence type="ECO:0000259" key="8">
    <source>
        <dbReference type="SMART" id="SM00934"/>
    </source>
</evidence>